<dbReference type="RefSeq" id="WP_180091749.1">
    <property type="nucleotide sequence ID" value="NZ_CAXAZJ010000012.1"/>
</dbReference>
<organism evidence="1 2">
    <name type="scientific">Vreelandella sedimenti</name>
    <dbReference type="NCBI Taxonomy" id="2729618"/>
    <lineage>
        <taxon>Bacteria</taxon>
        <taxon>Pseudomonadati</taxon>
        <taxon>Pseudomonadota</taxon>
        <taxon>Gammaproteobacteria</taxon>
        <taxon>Oceanospirillales</taxon>
        <taxon>Halomonadaceae</taxon>
        <taxon>Vreelandella</taxon>
    </lineage>
</organism>
<keyword evidence="2" id="KW-1185">Reference proteome</keyword>
<dbReference type="Proteomes" id="UP000520876">
    <property type="component" value="Unassembled WGS sequence"/>
</dbReference>
<comment type="caution">
    <text evidence="1">The sequence shown here is derived from an EMBL/GenBank/DDBJ whole genome shotgun (WGS) entry which is preliminary data.</text>
</comment>
<name>A0A7Z0N734_9GAMM</name>
<dbReference type="AlphaFoldDB" id="A0A7Z0N734"/>
<dbReference type="EMBL" id="JACCGK010000008">
    <property type="protein sequence ID" value="NYT72857.1"/>
    <property type="molecule type" value="Genomic_DNA"/>
</dbReference>
<reference evidence="1 2" key="1">
    <citation type="submission" date="2020-07" db="EMBL/GenBank/DDBJ databases">
        <title>Halomonas sp. QX-2 draft genome sequence.</title>
        <authorList>
            <person name="Qiu X."/>
        </authorList>
    </citation>
    <scope>NUCLEOTIDE SEQUENCE [LARGE SCALE GENOMIC DNA]</scope>
    <source>
        <strain evidence="1 2">QX-2</strain>
    </source>
</reference>
<evidence type="ECO:0000313" key="1">
    <source>
        <dbReference type="EMBL" id="NYT72857.1"/>
    </source>
</evidence>
<gene>
    <name evidence="1" type="ORF">HZU72_10510</name>
</gene>
<protein>
    <submittedName>
        <fullName evidence="1">Uncharacterized protein</fullName>
    </submittedName>
</protein>
<proteinExistence type="predicted"/>
<accession>A0A7Z0N734</accession>
<evidence type="ECO:0000313" key="2">
    <source>
        <dbReference type="Proteomes" id="UP000520876"/>
    </source>
</evidence>
<sequence length="119" mass="13767">MKYQKVQKPVDEREKLRKFRELDDAFAQALRQLDDPESGFDIPTGPPVRSLAALEQEDLESQQEEQQQERERIFKQRFEALLSEYGVDHYDLAELIEALLGYGVWQQDVVPAASTSKTP</sequence>